<feature type="non-terminal residue" evidence="1">
    <location>
        <position position="1"/>
    </location>
</feature>
<accession>A0AAW6BRC0</accession>
<gene>
    <name evidence="1" type="ORF">PH362_22000</name>
</gene>
<dbReference type="Proteomes" id="UP001212996">
    <property type="component" value="Unassembled WGS sequence"/>
</dbReference>
<reference evidence="1" key="1">
    <citation type="submission" date="2023-01" db="EMBL/GenBank/DDBJ databases">
        <title>Genome sequencing of Photorhabdus bodei 09-20.</title>
        <authorList>
            <person name="Kalindamar S."/>
            <person name="Kumru S."/>
        </authorList>
    </citation>
    <scope>NUCLEOTIDE SEQUENCE</scope>
    <source>
        <strain evidence="1">09-20</strain>
    </source>
</reference>
<protein>
    <submittedName>
        <fullName evidence="1">Phage tail protein</fullName>
    </submittedName>
</protein>
<name>A0AAW6BRC0_9GAMM</name>
<organism evidence="1 2">
    <name type="scientific">Photorhabdus bodei</name>
    <dbReference type="NCBI Taxonomy" id="2029681"/>
    <lineage>
        <taxon>Bacteria</taxon>
        <taxon>Pseudomonadati</taxon>
        <taxon>Pseudomonadota</taxon>
        <taxon>Gammaproteobacteria</taxon>
        <taxon>Enterobacterales</taxon>
        <taxon>Morganellaceae</taxon>
        <taxon>Photorhabdus</taxon>
    </lineage>
</organism>
<dbReference type="SUPFAM" id="SSF88874">
    <property type="entry name" value="Receptor-binding domain of short tail fibre protein gp12"/>
    <property type="match status" value="1"/>
</dbReference>
<proteinExistence type="predicted"/>
<dbReference type="EMBL" id="JAQMFO010000047">
    <property type="protein sequence ID" value="MDB6374527.1"/>
    <property type="molecule type" value="Genomic_DNA"/>
</dbReference>
<sequence>DLRGEFIRGWDDSRGVDPGRVCLTWQAGANESHSHTLPTGRMPVNVDSSSQTWVVVENDVSSTKVSTYASGANETRPRNIAFNYIVRAA</sequence>
<dbReference type="AlphaFoldDB" id="A0AAW6BRC0"/>
<evidence type="ECO:0000313" key="1">
    <source>
        <dbReference type="EMBL" id="MDB6374527.1"/>
    </source>
</evidence>
<comment type="caution">
    <text evidence="1">The sequence shown here is derived from an EMBL/GenBank/DDBJ whole genome shotgun (WGS) entry which is preliminary data.</text>
</comment>
<evidence type="ECO:0000313" key="2">
    <source>
        <dbReference type="Proteomes" id="UP001212996"/>
    </source>
</evidence>